<reference evidence="2" key="1">
    <citation type="journal article" date="2019" name="Int. J. Syst. Evol. Microbiol.">
        <title>The Global Catalogue of Microorganisms (GCM) 10K type strain sequencing project: providing services to taxonomists for standard genome sequencing and annotation.</title>
        <authorList>
            <consortium name="The Broad Institute Genomics Platform"/>
            <consortium name="The Broad Institute Genome Sequencing Center for Infectious Disease"/>
            <person name="Wu L."/>
            <person name="Ma J."/>
        </authorList>
    </citation>
    <scope>NUCLEOTIDE SEQUENCE [LARGE SCALE GENOMIC DNA]</scope>
    <source>
        <strain evidence="2">JCM 3175</strain>
    </source>
</reference>
<gene>
    <name evidence="1" type="ORF">GCM10023176_61410</name>
</gene>
<sequence length="269" mass="28701">MLRKVLSGLVRPDEEAPGNWLEAELSLRRWKKWSWIAVLLIVGTLSWGGCTLGKAAATPVGRVQAAAVDRAAAPVSMPPMPQAPHYPLSTPMPLPSLFGSGTGTGARFASDEATSFSQPGLPITFMLPWASSWHCVVFSLPGVGAASAAEWECTEDSADYLRKVSLRVLLAACAQPCDSDAMSRLRPPFVFGPVRAVDDTTWLADRTTEPNLFGDSFVELMMEHVWAAPAGAFGPGSAAQALYVAVLATTPADDRTTAEKIISGLRSRM</sequence>
<accession>A0ABP8T794</accession>
<dbReference type="RefSeq" id="WP_346125390.1">
    <property type="nucleotide sequence ID" value="NZ_BAABGU010000074.1"/>
</dbReference>
<proteinExistence type="predicted"/>
<name>A0ABP8T794_9ACTN</name>
<dbReference type="EMBL" id="BAABGU010000074">
    <property type="protein sequence ID" value="GAA4581057.1"/>
    <property type="molecule type" value="Genomic_DNA"/>
</dbReference>
<evidence type="ECO:0000313" key="2">
    <source>
        <dbReference type="Proteomes" id="UP001500307"/>
    </source>
</evidence>
<protein>
    <submittedName>
        <fullName evidence="1">Uncharacterized protein</fullName>
    </submittedName>
</protein>
<organism evidence="1 2">
    <name type="scientific">Micromonospora coerulea</name>
    <dbReference type="NCBI Taxonomy" id="47856"/>
    <lineage>
        <taxon>Bacteria</taxon>
        <taxon>Bacillati</taxon>
        <taxon>Actinomycetota</taxon>
        <taxon>Actinomycetes</taxon>
        <taxon>Micromonosporales</taxon>
        <taxon>Micromonosporaceae</taxon>
        <taxon>Micromonospora</taxon>
    </lineage>
</organism>
<dbReference type="Proteomes" id="UP001500307">
    <property type="component" value="Unassembled WGS sequence"/>
</dbReference>
<keyword evidence="2" id="KW-1185">Reference proteome</keyword>
<comment type="caution">
    <text evidence="1">The sequence shown here is derived from an EMBL/GenBank/DDBJ whole genome shotgun (WGS) entry which is preliminary data.</text>
</comment>
<evidence type="ECO:0000313" key="1">
    <source>
        <dbReference type="EMBL" id="GAA4581057.1"/>
    </source>
</evidence>